<comment type="caution">
    <text evidence="2">The sequence shown here is derived from an EMBL/GenBank/DDBJ whole genome shotgun (WGS) entry which is preliminary data.</text>
</comment>
<protein>
    <recommendedName>
        <fullName evidence="1">Serine aminopeptidase S33 domain-containing protein</fullName>
    </recommendedName>
</protein>
<dbReference type="OrthoDB" id="9789573at2"/>
<dbReference type="InterPro" id="IPR029058">
    <property type="entry name" value="AB_hydrolase_fold"/>
</dbReference>
<dbReference type="EMBL" id="ARYL01000028">
    <property type="protein sequence ID" value="KDA01439.1"/>
    <property type="molecule type" value="Genomic_DNA"/>
</dbReference>
<feature type="domain" description="Serine aminopeptidase S33" evidence="1">
    <location>
        <begin position="46"/>
        <end position="140"/>
    </location>
</feature>
<accession>A0A059G401</accession>
<evidence type="ECO:0000313" key="3">
    <source>
        <dbReference type="Proteomes" id="UP000024942"/>
    </source>
</evidence>
<name>A0A059G401_9PROT</name>
<keyword evidence="3" id="KW-1185">Reference proteome</keyword>
<dbReference type="RefSeq" id="WP_051624980.1">
    <property type="nucleotide sequence ID" value="NZ_ARYL01000028.1"/>
</dbReference>
<dbReference type="Gene3D" id="3.40.50.1820">
    <property type="entry name" value="alpha/beta hydrolase"/>
    <property type="match status" value="1"/>
</dbReference>
<dbReference type="Pfam" id="PF12146">
    <property type="entry name" value="Hydrolase_4"/>
    <property type="match status" value="1"/>
</dbReference>
<dbReference type="SUPFAM" id="SSF53474">
    <property type="entry name" value="alpha/beta-Hydrolases"/>
    <property type="match status" value="1"/>
</dbReference>
<gene>
    <name evidence="2" type="ORF">HOC_15587</name>
</gene>
<sequence>MISFYFGSTDRRLFGAYHPAQGGGGNRAVLLCYPWGFEYANAHRSMVRLANLLSQAGYHALRFDYYGTGDSAGEDRDADLSGAREDIARAIGELRELSGVETVSIIGLRLGAALAVMTTRDMPSMVDRLVLWDPVIDGVRYMEELYDLDDSLNIPGVGSAGVFSVEDGGGREVMGLPLTARVASEISGVKLTTTLSGLPNETLVIVTCASSGQKGLKAYVDGTNGQSTFERIEDHAAWHEDWPDNAGVIPVSVLNRILSWMR</sequence>
<proteinExistence type="predicted"/>
<organism evidence="2 3">
    <name type="scientific">Hyphomonas oceanitis SCH89</name>
    <dbReference type="NCBI Taxonomy" id="1280953"/>
    <lineage>
        <taxon>Bacteria</taxon>
        <taxon>Pseudomonadati</taxon>
        <taxon>Pseudomonadota</taxon>
        <taxon>Alphaproteobacteria</taxon>
        <taxon>Hyphomonadales</taxon>
        <taxon>Hyphomonadaceae</taxon>
        <taxon>Hyphomonas</taxon>
    </lineage>
</organism>
<dbReference type="AlphaFoldDB" id="A0A059G401"/>
<reference evidence="2 3" key="1">
    <citation type="journal article" date="2014" name="Antonie Van Leeuwenhoek">
        <title>Hyphomonas beringensis sp. nov. and Hyphomonas chukchiensis sp. nov., isolated from surface seawater of the Bering Sea and Chukchi Sea.</title>
        <authorList>
            <person name="Li C."/>
            <person name="Lai Q."/>
            <person name="Li G."/>
            <person name="Dong C."/>
            <person name="Wang J."/>
            <person name="Liao Y."/>
            <person name="Shao Z."/>
        </authorList>
    </citation>
    <scope>NUCLEOTIDE SEQUENCE [LARGE SCALE GENOMIC DNA]</scope>
    <source>
        <strain evidence="2 3">SCH89</strain>
    </source>
</reference>
<dbReference type="Proteomes" id="UP000024942">
    <property type="component" value="Unassembled WGS sequence"/>
</dbReference>
<evidence type="ECO:0000313" key="2">
    <source>
        <dbReference type="EMBL" id="KDA01439.1"/>
    </source>
</evidence>
<evidence type="ECO:0000259" key="1">
    <source>
        <dbReference type="Pfam" id="PF12146"/>
    </source>
</evidence>
<dbReference type="STRING" id="1280953.HOC_15587"/>
<dbReference type="InterPro" id="IPR022742">
    <property type="entry name" value="Hydrolase_4"/>
</dbReference>
<dbReference type="eggNOG" id="COG1073">
    <property type="taxonomic scope" value="Bacteria"/>
</dbReference>